<dbReference type="AlphaFoldDB" id="A0A7W8M592"/>
<comment type="caution">
    <text evidence="3">The sequence shown here is derived from an EMBL/GenBank/DDBJ whole genome shotgun (WGS) entry which is preliminary data.</text>
</comment>
<keyword evidence="4" id="KW-1185">Reference proteome</keyword>
<dbReference type="PROSITE" id="PS51372">
    <property type="entry name" value="PRD_2"/>
    <property type="match status" value="1"/>
</dbReference>
<organism evidence="3 4">
    <name type="scientific">Catenibacillus scindens</name>
    <dbReference type="NCBI Taxonomy" id="673271"/>
    <lineage>
        <taxon>Bacteria</taxon>
        <taxon>Bacillati</taxon>
        <taxon>Bacillota</taxon>
        <taxon>Clostridia</taxon>
        <taxon>Lachnospirales</taxon>
        <taxon>Lachnospiraceae</taxon>
        <taxon>Catenibacillus</taxon>
    </lineage>
</organism>
<dbReference type="InterPro" id="IPR004341">
    <property type="entry name" value="CAT_RNA-bd_dom"/>
</dbReference>
<dbReference type="Gene3D" id="1.10.1790.10">
    <property type="entry name" value="PRD domain"/>
    <property type="match status" value="2"/>
</dbReference>
<dbReference type="InterPro" id="IPR011608">
    <property type="entry name" value="PRD"/>
</dbReference>
<dbReference type="InterPro" id="IPR036650">
    <property type="entry name" value="CAT_RNA-bd_dom_sf"/>
</dbReference>
<gene>
    <name evidence="3" type="ORF">HNP82_001388</name>
</gene>
<dbReference type="SMART" id="SM01061">
    <property type="entry name" value="CAT_RBD"/>
    <property type="match status" value="1"/>
</dbReference>
<protein>
    <submittedName>
        <fullName evidence="3">Transcriptional antiterminator</fullName>
    </submittedName>
</protein>
<dbReference type="GO" id="GO:0006355">
    <property type="term" value="P:regulation of DNA-templated transcription"/>
    <property type="evidence" value="ECO:0007669"/>
    <property type="project" value="InterPro"/>
</dbReference>
<evidence type="ECO:0000313" key="3">
    <source>
        <dbReference type="EMBL" id="MBB5264277.1"/>
    </source>
</evidence>
<name>A0A7W8M592_9FIRM</name>
<dbReference type="SUPFAM" id="SSF63520">
    <property type="entry name" value="PTS-regulatory domain, PRD"/>
    <property type="match status" value="2"/>
</dbReference>
<dbReference type="PANTHER" id="PTHR30185">
    <property type="entry name" value="CRYPTIC BETA-GLUCOSIDE BGL OPERON ANTITERMINATOR"/>
    <property type="match status" value="1"/>
</dbReference>
<dbReference type="Gene3D" id="2.30.24.10">
    <property type="entry name" value="CAT RNA-binding domain"/>
    <property type="match status" value="1"/>
</dbReference>
<dbReference type="EMBL" id="JACHFW010000004">
    <property type="protein sequence ID" value="MBB5264277.1"/>
    <property type="molecule type" value="Genomic_DNA"/>
</dbReference>
<proteinExistence type="predicted"/>
<dbReference type="Proteomes" id="UP000543642">
    <property type="component" value="Unassembled WGS sequence"/>
</dbReference>
<dbReference type="GO" id="GO:0003723">
    <property type="term" value="F:RNA binding"/>
    <property type="evidence" value="ECO:0007669"/>
    <property type="project" value="InterPro"/>
</dbReference>
<keyword evidence="1" id="KW-0677">Repeat</keyword>
<dbReference type="InterPro" id="IPR050661">
    <property type="entry name" value="BglG_antiterminators"/>
</dbReference>
<dbReference type="SUPFAM" id="SSF50151">
    <property type="entry name" value="SacY-like RNA-binding domain"/>
    <property type="match status" value="1"/>
</dbReference>
<dbReference type="PANTHER" id="PTHR30185:SF15">
    <property type="entry name" value="CRYPTIC BETA-GLUCOSIDE BGL OPERON ANTITERMINATOR"/>
    <property type="match status" value="1"/>
</dbReference>
<sequence>MEAYKILRIINNNVVFSVNERGDEIILRGKGIGFQKKAGMTVAAGDVEGIYVLEKPQTKNKLYDLLEDMPPEYIEVSARIIDHARKVLGKTLDENIYVTLTDHIHFAAERKLKGIEYVNPLLWEIRAYYAQEYQVGLWALEEIHKCLGLELKEDEAGFHEMIRERYAFDYACARKIRMYILEKYHKDVGTEEMTFLTVHLRRVSSDEL</sequence>
<evidence type="ECO:0000259" key="2">
    <source>
        <dbReference type="PROSITE" id="PS51372"/>
    </source>
</evidence>
<evidence type="ECO:0000256" key="1">
    <source>
        <dbReference type="ARBA" id="ARBA00022737"/>
    </source>
</evidence>
<feature type="domain" description="PRD" evidence="2">
    <location>
        <begin position="68"/>
        <end position="173"/>
    </location>
</feature>
<evidence type="ECO:0000313" key="4">
    <source>
        <dbReference type="Proteomes" id="UP000543642"/>
    </source>
</evidence>
<dbReference type="InterPro" id="IPR036634">
    <property type="entry name" value="PRD_sf"/>
</dbReference>
<accession>A0A7W8M592</accession>
<dbReference type="Pfam" id="PF03123">
    <property type="entry name" value="CAT_RBD"/>
    <property type="match status" value="1"/>
</dbReference>
<dbReference type="Pfam" id="PF00874">
    <property type="entry name" value="PRD"/>
    <property type="match status" value="1"/>
</dbReference>
<dbReference type="RefSeq" id="WP_183772811.1">
    <property type="nucleotide sequence ID" value="NZ_JACHFW010000004.1"/>
</dbReference>
<reference evidence="3 4" key="1">
    <citation type="submission" date="2020-08" db="EMBL/GenBank/DDBJ databases">
        <title>Genomic Encyclopedia of Type Strains, Phase IV (KMG-IV): sequencing the most valuable type-strain genomes for metagenomic binning, comparative biology and taxonomic classification.</title>
        <authorList>
            <person name="Goeker M."/>
        </authorList>
    </citation>
    <scope>NUCLEOTIDE SEQUENCE [LARGE SCALE GENOMIC DNA]</scope>
    <source>
        <strain evidence="3 4">DSM 106146</strain>
    </source>
</reference>